<dbReference type="EMBL" id="CP033622">
    <property type="protein sequence ID" value="QIZ49633.1"/>
    <property type="molecule type" value="Genomic_DNA"/>
</dbReference>
<dbReference type="GO" id="GO:0016301">
    <property type="term" value="F:kinase activity"/>
    <property type="evidence" value="ECO:0007669"/>
    <property type="project" value="UniProtKB-KW"/>
</dbReference>
<dbReference type="CDD" id="cd18773">
    <property type="entry name" value="PDC1_HK_sensor"/>
    <property type="match status" value="1"/>
</dbReference>
<evidence type="ECO:0000313" key="3">
    <source>
        <dbReference type="Proteomes" id="UP000500801"/>
    </source>
</evidence>
<dbReference type="Gene3D" id="3.30.450.20">
    <property type="entry name" value="PAS domain"/>
    <property type="match status" value="1"/>
</dbReference>
<feature type="transmembrane region" description="Helical" evidence="1">
    <location>
        <begin position="202"/>
        <end position="224"/>
    </location>
</feature>
<evidence type="ECO:0000256" key="1">
    <source>
        <dbReference type="SAM" id="Phobius"/>
    </source>
</evidence>
<organism evidence="2 3">
    <name type="scientific">Dickeya zeae</name>
    <dbReference type="NCBI Taxonomy" id="204042"/>
    <lineage>
        <taxon>Bacteria</taxon>
        <taxon>Pseudomonadati</taxon>
        <taxon>Pseudomonadota</taxon>
        <taxon>Gammaproteobacteria</taxon>
        <taxon>Enterobacterales</taxon>
        <taxon>Pectobacteriaceae</taxon>
        <taxon>Dickeya</taxon>
    </lineage>
</organism>
<reference evidence="2 3" key="1">
    <citation type="submission" date="2018-11" db="EMBL/GenBank/DDBJ databases">
        <title>Complete genome sequence of Dickeya zeae strain CE1 infecting Canna edulis Ker-Gawl. in China.</title>
        <authorList>
            <person name="Zhang J."/>
            <person name="Lin B."/>
            <person name="Shen H."/>
            <person name="Jiang S."/>
            <person name="Pu X."/>
            <person name="Sun D."/>
        </authorList>
    </citation>
    <scope>NUCLEOTIDE SEQUENCE [LARGE SCALE GENOMIC DNA]</scope>
    <source>
        <strain evidence="2 3">CE1</strain>
    </source>
</reference>
<dbReference type="Proteomes" id="UP000500801">
    <property type="component" value="Chromosome"/>
</dbReference>
<accession>A0AAE6YWX5</accession>
<proteinExistence type="predicted"/>
<keyword evidence="1" id="KW-0812">Transmembrane</keyword>
<keyword evidence="2" id="KW-0808">Transferase</keyword>
<protein>
    <submittedName>
        <fullName evidence="2">Histidine kinase</fullName>
    </submittedName>
</protein>
<evidence type="ECO:0000313" key="2">
    <source>
        <dbReference type="EMBL" id="QIZ49633.1"/>
    </source>
</evidence>
<name>A0AAE6YWX5_9GAMM</name>
<dbReference type="AlphaFoldDB" id="A0AAE6YWX5"/>
<keyword evidence="2" id="KW-0418">Kinase</keyword>
<sequence>MNVSPSRAALAEALFASLIFIGLLGFSTYMVYHKSINALEQEIKIGLLSNVRSAASTLSGDEHQNITARTERDDPLYQQLAVQLERIRQASQDVRYIYTTILDQDKVRFVVNPSPQNDNDGDGIPDLPPALMQVYDNAPSELVQALREHKTGVSDQPYRDEWGVFISAYAPFYDRQGMFRGVLAMDLELSRFYQRLEALNQVFRKAIITILFLGLVVGLAVWWMRRSSQQVRRQLALREQAYHALLHATSPLQMERLYDQTLPLLFLRGGTPARSPLDMTSITLSVDTASADPTLRENHSALQSNLSAWWQNTAPSLLPCPASVLTKVPTDVLDAYFSSDYYRGFWLQSFQLWRQLAQQPLRIEVHLQEEALLYWVLDILLIRTGEPDKDEDDGAADWWRRFLHWQAEAASAHVAIRQVEKGQLWLSWRVPKYPEAL</sequence>
<keyword evidence="1" id="KW-0472">Membrane</keyword>
<dbReference type="RefSeq" id="WP_168361326.1">
    <property type="nucleotide sequence ID" value="NZ_CP033622.1"/>
</dbReference>
<keyword evidence="1" id="KW-1133">Transmembrane helix</keyword>
<gene>
    <name evidence="2" type="ORF">DWG24_01965</name>
</gene>
<feature type="transmembrane region" description="Helical" evidence="1">
    <location>
        <begin position="13"/>
        <end position="32"/>
    </location>
</feature>